<comment type="caution">
    <text evidence="2">The sequence shown here is derived from an EMBL/GenBank/DDBJ whole genome shotgun (WGS) entry which is preliminary data.</text>
</comment>
<accession>A0A2P7QRD4</accession>
<dbReference type="InterPro" id="IPR036390">
    <property type="entry name" value="WH_DNA-bd_sf"/>
</dbReference>
<dbReference type="RefSeq" id="WP_106512683.1">
    <property type="nucleotide sequence ID" value="NZ_PXYI01000003.1"/>
</dbReference>
<dbReference type="EMBL" id="PXYI01000003">
    <property type="protein sequence ID" value="PSJ40533.1"/>
    <property type="molecule type" value="Genomic_DNA"/>
</dbReference>
<evidence type="ECO:0000313" key="3">
    <source>
        <dbReference type="Proteomes" id="UP000241167"/>
    </source>
</evidence>
<dbReference type="InterPro" id="IPR000835">
    <property type="entry name" value="HTH_MarR-typ"/>
</dbReference>
<dbReference type="InterPro" id="IPR036388">
    <property type="entry name" value="WH-like_DNA-bd_sf"/>
</dbReference>
<dbReference type="Pfam" id="PF12802">
    <property type="entry name" value="MarR_2"/>
    <property type="match status" value="1"/>
</dbReference>
<gene>
    <name evidence="2" type="ORF">C7I55_09375</name>
</gene>
<evidence type="ECO:0000259" key="1">
    <source>
        <dbReference type="SMART" id="SM00347"/>
    </source>
</evidence>
<dbReference type="GO" id="GO:0006950">
    <property type="term" value="P:response to stress"/>
    <property type="evidence" value="ECO:0007669"/>
    <property type="project" value="TreeGrafter"/>
</dbReference>
<protein>
    <submittedName>
        <fullName evidence="2">MarR family transcriptional regulator</fullName>
    </submittedName>
</protein>
<dbReference type="Gene3D" id="1.10.10.10">
    <property type="entry name" value="Winged helix-like DNA-binding domain superfamily/Winged helix DNA-binding domain"/>
    <property type="match status" value="1"/>
</dbReference>
<dbReference type="Proteomes" id="UP000241167">
    <property type="component" value="Unassembled WGS sequence"/>
</dbReference>
<dbReference type="InterPro" id="IPR039422">
    <property type="entry name" value="MarR/SlyA-like"/>
</dbReference>
<reference evidence="2 3" key="1">
    <citation type="submission" date="2018-03" db="EMBL/GenBank/DDBJ databases">
        <title>The draft genome of Sphingosinicella sp. GL-C-18.</title>
        <authorList>
            <person name="Liu L."/>
            <person name="Li L."/>
            <person name="Liang L."/>
            <person name="Zhang X."/>
            <person name="Wang T."/>
        </authorList>
    </citation>
    <scope>NUCLEOTIDE SEQUENCE [LARGE SCALE GENOMIC DNA]</scope>
    <source>
        <strain evidence="2 3">GL-C-18</strain>
    </source>
</reference>
<dbReference type="SUPFAM" id="SSF46785">
    <property type="entry name" value="Winged helix' DNA-binding domain"/>
    <property type="match status" value="1"/>
</dbReference>
<name>A0A2P7QRD4_9SPHN</name>
<keyword evidence="3" id="KW-1185">Reference proteome</keyword>
<evidence type="ECO:0000313" key="2">
    <source>
        <dbReference type="EMBL" id="PSJ40533.1"/>
    </source>
</evidence>
<dbReference type="AlphaFoldDB" id="A0A2P7QRD4"/>
<dbReference type="GO" id="GO:0003700">
    <property type="term" value="F:DNA-binding transcription factor activity"/>
    <property type="evidence" value="ECO:0007669"/>
    <property type="project" value="InterPro"/>
</dbReference>
<dbReference type="SMART" id="SM00347">
    <property type="entry name" value="HTH_MARR"/>
    <property type="match status" value="1"/>
</dbReference>
<dbReference type="PANTHER" id="PTHR33164:SF43">
    <property type="entry name" value="HTH-TYPE TRANSCRIPTIONAL REPRESSOR YETL"/>
    <property type="match status" value="1"/>
</dbReference>
<dbReference type="OrthoDB" id="9783504at2"/>
<sequence>MTAIFDSISEPLSRRVTAGLAKIGLVLRSRAWKGAGLAGVTPTQGQALALLREAPQGMKLAALAHLLGVSAPTASETVSALVAKQLAEKTPGSDRRSLTLKLTQQGETIALRTADWPDFLGTAVETLDPSEQAAFLRALVKIIRALQENGDIPVQRMCVTCRHFRPYAHPGSPTPHHCAFVDAPFADRHLRLNCPEQEPAPAEQRDAAWTRFAAPAGA</sequence>
<dbReference type="PANTHER" id="PTHR33164">
    <property type="entry name" value="TRANSCRIPTIONAL REGULATOR, MARR FAMILY"/>
    <property type="match status" value="1"/>
</dbReference>
<organism evidence="2 3">
    <name type="scientific">Allosphingosinicella deserti</name>
    <dbReference type="NCBI Taxonomy" id="2116704"/>
    <lineage>
        <taxon>Bacteria</taxon>
        <taxon>Pseudomonadati</taxon>
        <taxon>Pseudomonadota</taxon>
        <taxon>Alphaproteobacteria</taxon>
        <taxon>Sphingomonadales</taxon>
        <taxon>Sphingomonadaceae</taxon>
        <taxon>Allosphingosinicella</taxon>
    </lineage>
</organism>
<proteinExistence type="predicted"/>
<feature type="domain" description="HTH marR-type" evidence="1">
    <location>
        <begin position="33"/>
        <end position="132"/>
    </location>
</feature>